<dbReference type="PANTHER" id="PTHR33710">
    <property type="entry name" value="BNAC02G09200D PROTEIN"/>
    <property type="match status" value="1"/>
</dbReference>
<protein>
    <recommendedName>
        <fullName evidence="3">Reverse transcriptase</fullName>
    </recommendedName>
</protein>
<keyword evidence="2" id="KW-1185">Reference proteome</keyword>
<dbReference type="EMBL" id="CAXHTB010000006">
    <property type="protein sequence ID" value="CAL0307918.1"/>
    <property type="molecule type" value="Genomic_DNA"/>
</dbReference>
<accession>A0AAV1WFF1</accession>
<dbReference type="Proteomes" id="UP001497480">
    <property type="component" value="Unassembled WGS sequence"/>
</dbReference>
<proteinExistence type="predicted"/>
<evidence type="ECO:0008006" key="3">
    <source>
        <dbReference type="Google" id="ProtNLM"/>
    </source>
</evidence>
<comment type="caution">
    <text evidence="1">The sequence shown here is derived from an EMBL/GenBank/DDBJ whole genome shotgun (WGS) entry which is preliminary data.</text>
</comment>
<dbReference type="PANTHER" id="PTHR33710:SF64">
    <property type="entry name" value="ENDONUCLEASE_EXONUCLEASE_PHOSPHATASE DOMAIN-CONTAINING PROTEIN"/>
    <property type="match status" value="1"/>
</dbReference>
<dbReference type="SUPFAM" id="SSF56219">
    <property type="entry name" value="DNase I-like"/>
    <property type="match status" value="1"/>
</dbReference>
<evidence type="ECO:0000313" key="2">
    <source>
        <dbReference type="Proteomes" id="UP001497480"/>
    </source>
</evidence>
<dbReference type="InterPro" id="IPR036691">
    <property type="entry name" value="Endo/exonu/phosph_ase_sf"/>
</dbReference>
<organism evidence="1 2">
    <name type="scientific">Lupinus luteus</name>
    <name type="common">European yellow lupine</name>
    <dbReference type="NCBI Taxonomy" id="3873"/>
    <lineage>
        <taxon>Eukaryota</taxon>
        <taxon>Viridiplantae</taxon>
        <taxon>Streptophyta</taxon>
        <taxon>Embryophyta</taxon>
        <taxon>Tracheophyta</taxon>
        <taxon>Spermatophyta</taxon>
        <taxon>Magnoliopsida</taxon>
        <taxon>eudicotyledons</taxon>
        <taxon>Gunneridae</taxon>
        <taxon>Pentapetalae</taxon>
        <taxon>rosids</taxon>
        <taxon>fabids</taxon>
        <taxon>Fabales</taxon>
        <taxon>Fabaceae</taxon>
        <taxon>Papilionoideae</taxon>
        <taxon>50 kb inversion clade</taxon>
        <taxon>genistoids sensu lato</taxon>
        <taxon>core genistoids</taxon>
        <taxon>Genisteae</taxon>
        <taxon>Lupinus</taxon>
    </lineage>
</organism>
<evidence type="ECO:0000313" key="1">
    <source>
        <dbReference type="EMBL" id="CAL0307918.1"/>
    </source>
</evidence>
<name>A0AAV1WFF1_LUPLU</name>
<gene>
    <name evidence="1" type="ORF">LLUT_LOCUS8978</name>
</gene>
<dbReference type="AlphaFoldDB" id="A0AAV1WFF1"/>
<sequence>MAIFACLYGVMKWNHHNEFCNIMNVYSPCDLASKRVFWEEANIDVLGHSDDLWCVVGDFNSIMRMEERRGSSSNWVYNECIEFSSFVEDMELFDLPLVGSKLTWFFSNGLTMSRLDRFLVNNACLQRWGRLFQTCLKRTFSYHCPLLLKKDVQNWGPTPLRTNNCWFSDPTFSKFVNDSWNELRVQGRGSYVLKEKLKLLKGVLKVWNKNHFGDLGRRINDQVNLINVLDGKGSSGILADVDIVAR</sequence>
<reference evidence="1 2" key="1">
    <citation type="submission" date="2024-03" db="EMBL/GenBank/DDBJ databases">
        <authorList>
            <person name="Martinez-Hernandez J."/>
        </authorList>
    </citation>
    <scope>NUCLEOTIDE SEQUENCE [LARGE SCALE GENOMIC DNA]</scope>
</reference>
<dbReference type="Gene3D" id="3.60.10.10">
    <property type="entry name" value="Endonuclease/exonuclease/phosphatase"/>
    <property type="match status" value="1"/>
</dbReference>